<dbReference type="Proteomes" id="UP000663852">
    <property type="component" value="Unassembled WGS sequence"/>
</dbReference>
<gene>
    <name evidence="2" type="ORF">EDS130_LOCUS22793</name>
    <name evidence="3" type="ORF">XAT740_LOCUS41069</name>
</gene>
<evidence type="ECO:0000313" key="4">
    <source>
        <dbReference type="Proteomes" id="UP000663828"/>
    </source>
</evidence>
<protein>
    <submittedName>
        <fullName evidence="3">Uncharacterized protein</fullName>
    </submittedName>
</protein>
<feature type="chain" id="PRO_5036229008" evidence="1">
    <location>
        <begin position="24"/>
        <end position="305"/>
    </location>
</feature>
<organism evidence="3 4">
    <name type="scientific">Adineta ricciae</name>
    <name type="common">Rotifer</name>
    <dbReference type="NCBI Taxonomy" id="249248"/>
    <lineage>
        <taxon>Eukaryota</taxon>
        <taxon>Metazoa</taxon>
        <taxon>Spiralia</taxon>
        <taxon>Gnathifera</taxon>
        <taxon>Rotifera</taxon>
        <taxon>Eurotatoria</taxon>
        <taxon>Bdelloidea</taxon>
        <taxon>Adinetida</taxon>
        <taxon>Adinetidae</taxon>
        <taxon>Adineta</taxon>
    </lineage>
</organism>
<dbReference type="EMBL" id="CAJNOJ010000121">
    <property type="protein sequence ID" value="CAF1154486.1"/>
    <property type="molecule type" value="Genomic_DNA"/>
</dbReference>
<sequence length="305" mass="32272">MNYSTMIDSLILILSFAINSVSAQYPCSCSCCLGQNCQVASIGYVYAPYCTADSCRSTCRSQYSLCSADYPYGLSSGQCLSAVIATPVNGSYSCRCDCCNTGSSTCSTLLVGYTSAYSCSSGSCSVACTSAYPLICISNQYGQTIGTCLGLATASTTTTTIGPYLGNPCSCYCCNSTTTCSPYIYVGNTSATLCSTYACTYACQIRYPSVCPLSTAVGQTLGQCTTYTSGATVCHCKCYGSVSSIDYDLYTSGGCVTCSGICSQYTKCVNSYQVTYTCNSCSKSHRRFFIYSLIFSSILKILFLK</sequence>
<dbReference type="EMBL" id="CAJNOR010004754">
    <property type="protein sequence ID" value="CAF1525378.1"/>
    <property type="molecule type" value="Genomic_DNA"/>
</dbReference>
<evidence type="ECO:0000313" key="2">
    <source>
        <dbReference type="EMBL" id="CAF1154486.1"/>
    </source>
</evidence>
<name>A0A815UYT0_ADIRI</name>
<evidence type="ECO:0000256" key="1">
    <source>
        <dbReference type="SAM" id="SignalP"/>
    </source>
</evidence>
<keyword evidence="4" id="KW-1185">Reference proteome</keyword>
<evidence type="ECO:0000313" key="3">
    <source>
        <dbReference type="EMBL" id="CAF1525378.1"/>
    </source>
</evidence>
<dbReference type="AlphaFoldDB" id="A0A815UYT0"/>
<proteinExistence type="predicted"/>
<accession>A0A815UYT0</accession>
<keyword evidence="1" id="KW-0732">Signal</keyword>
<dbReference type="Proteomes" id="UP000663828">
    <property type="component" value="Unassembled WGS sequence"/>
</dbReference>
<dbReference type="OrthoDB" id="10024627at2759"/>
<comment type="caution">
    <text evidence="3">The sequence shown here is derived from an EMBL/GenBank/DDBJ whole genome shotgun (WGS) entry which is preliminary data.</text>
</comment>
<reference evidence="3" key="1">
    <citation type="submission" date="2021-02" db="EMBL/GenBank/DDBJ databases">
        <authorList>
            <person name="Nowell W R."/>
        </authorList>
    </citation>
    <scope>NUCLEOTIDE SEQUENCE</scope>
</reference>
<feature type="signal peptide" evidence="1">
    <location>
        <begin position="1"/>
        <end position="23"/>
    </location>
</feature>